<organism evidence="2">
    <name type="scientific">Cacopsylla melanoneura</name>
    <dbReference type="NCBI Taxonomy" id="428564"/>
    <lineage>
        <taxon>Eukaryota</taxon>
        <taxon>Metazoa</taxon>
        <taxon>Ecdysozoa</taxon>
        <taxon>Arthropoda</taxon>
        <taxon>Hexapoda</taxon>
        <taxon>Insecta</taxon>
        <taxon>Pterygota</taxon>
        <taxon>Neoptera</taxon>
        <taxon>Paraneoptera</taxon>
        <taxon>Hemiptera</taxon>
        <taxon>Sternorrhyncha</taxon>
        <taxon>Psylloidea</taxon>
        <taxon>Psyllidae</taxon>
        <taxon>Psyllinae</taxon>
        <taxon>Cacopsylla</taxon>
    </lineage>
</organism>
<dbReference type="EMBL" id="HBUF01061260">
    <property type="protein sequence ID" value="CAG6625956.1"/>
    <property type="molecule type" value="Transcribed_RNA"/>
</dbReference>
<accession>A0A8D8Q692</accession>
<keyword evidence="1" id="KW-0472">Membrane</keyword>
<name>A0A8D8Q692_9HEMI</name>
<sequence>MKSPTPLLLLLPQPLLFLLLFLFMFLYNFLLFFLSSHSLSITSLLPPPPLSYPLFRSCLLLLLFPRLLLLFISPLKQCNIPSAFHFIVQKHTRGTFGGGISHKLCIGIYTTAIPEAEKKEKKGSFEGGGGGMSGRGVWKKGIF</sequence>
<protein>
    <submittedName>
        <fullName evidence="2">Uncharacterized protein</fullName>
    </submittedName>
</protein>
<keyword evidence="1" id="KW-1133">Transmembrane helix</keyword>
<feature type="transmembrane region" description="Helical" evidence="1">
    <location>
        <begin position="7"/>
        <end position="34"/>
    </location>
</feature>
<evidence type="ECO:0000313" key="2">
    <source>
        <dbReference type="EMBL" id="CAG6625956.1"/>
    </source>
</evidence>
<dbReference type="AlphaFoldDB" id="A0A8D8Q692"/>
<evidence type="ECO:0000256" key="1">
    <source>
        <dbReference type="SAM" id="Phobius"/>
    </source>
</evidence>
<reference evidence="2" key="1">
    <citation type="submission" date="2021-05" db="EMBL/GenBank/DDBJ databases">
        <authorList>
            <person name="Alioto T."/>
            <person name="Alioto T."/>
            <person name="Gomez Garrido J."/>
        </authorList>
    </citation>
    <scope>NUCLEOTIDE SEQUENCE</scope>
</reference>
<keyword evidence="1" id="KW-0812">Transmembrane</keyword>
<feature type="transmembrane region" description="Helical" evidence="1">
    <location>
        <begin position="54"/>
        <end position="72"/>
    </location>
</feature>
<proteinExistence type="predicted"/>